<dbReference type="InterPro" id="IPR004378">
    <property type="entry name" value="F420H2_quin_Rdtase"/>
</dbReference>
<dbReference type="Gene3D" id="2.30.110.10">
    <property type="entry name" value="Electron Transport, Fmn-binding Protein, Chain A"/>
    <property type="match status" value="1"/>
</dbReference>
<dbReference type="RefSeq" id="WP_169585631.1">
    <property type="nucleotide sequence ID" value="NZ_VCQU01000002.1"/>
</dbReference>
<keyword evidence="4" id="KW-1185">Reference proteome</keyword>
<evidence type="ECO:0000313" key="4">
    <source>
        <dbReference type="Proteomes" id="UP000535543"/>
    </source>
</evidence>
<comment type="caution">
    <text evidence="3">The sequence shown here is derived from an EMBL/GenBank/DDBJ whole genome shotgun (WGS) entry which is preliminary data.</text>
</comment>
<dbReference type="GO" id="GO:0070967">
    <property type="term" value="F:coenzyme F420 binding"/>
    <property type="evidence" value="ECO:0007669"/>
    <property type="project" value="TreeGrafter"/>
</dbReference>
<proteinExistence type="inferred from homology"/>
<dbReference type="EMBL" id="VCQU01000002">
    <property type="protein sequence ID" value="NMN94918.1"/>
    <property type="molecule type" value="Genomic_DNA"/>
</dbReference>
<reference evidence="3 4" key="2">
    <citation type="submission" date="2020-06" db="EMBL/GenBank/DDBJ databases">
        <title>Antribacter stalactiti gen. nov., sp. nov., a new member of the family Nacardiaceae isolated from a cave.</title>
        <authorList>
            <person name="Kim I.S."/>
        </authorList>
    </citation>
    <scope>NUCLEOTIDE SEQUENCE [LARGE SCALE GENOMIC DNA]</scope>
    <source>
        <strain evidence="3 4">YC2-7</strain>
    </source>
</reference>
<dbReference type="PANTHER" id="PTHR39428:SF3">
    <property type="entry name" value="DEAZAFLAVIN-DEPENDENT NITROREDUCTASE"/>
    <property type="match status" value="1"/>
</dbReference>
<sequence>MPLTGEYVPSPYAQAASQAENFEASGGTEDNTMRGVPIILLTTKGAKTGNLRKTPLMRVEHDGEYAIVASMGGAPQHPVWYHNVVANPLVELQDGPDKRDYIAHEAKGDEKAIWWKRSTAVWPDYDAYQAKTDREIPIFVLTPA</sequence>
<dbReference type="NCBIfam" id="TIGR00026">
    <property type="entry name" value="hi_GC_TIGR00026"/>
    <property type="match status" value="1"/>
</dbReference>
<comment type="catalytic activity">
    <reaction evidence="2">
        <text>oxidized coenzyme F420-(gamma-L-Glu)(n) + a quinol + H(+) = reduced coenzyme F420-(gamma-L-Glu)(n) + a quinone</text>
        <dbReference type="Rhea" id="RHEA:39663"/>
        <dbReference type="Rhea" id="RHEA-COMP:12939"/>
        <dbReference type="Rhea" id="RHEA-COMP:14378"/>
        <dbReference type="ChEBI" id="CHEBI:15378"/>
        <dbReference type="ChEBI" id="CHEBI:24646"/>
        <dbReference type="ChEBI" id="CHEBI:132124"/>
        <dbReference type="ChEBI" id="CHEBI:133980"/>
        <dbReference type="ChEBI" id="CHEBI:139511"/>
    </reaction>
</comment>
<gene>
    <name evidence="3" type="ORF">FGL95_07705</name>
</gene>
<dbReference type="Proteomes" id="UP000535543">
    <property type="component" value="Unassembled WGS sequence"/>
</dbReference>
<dbReference type="GO" id="GO:0005886">
    <property type="term" value="C:plasma membrane"/>
    <property type="evidence" value="ECO:0007669"/>
    <property type="project" value="TreeGrafter"/>
</dbReference>
<evidence type="ECO:0000256" key="1">
    <source>
        <dbReference type="ARBA" id="ARBA00008710"/>
    </source>
</evidence>
<organism evidence="3 4">
    <name type="scientific">Antrihabitans stalactiti</name>
    <dbReference type="NCBI Taxonomy" id="2584121"/>
    <lineage>
        <taxon>Bacteria</taxon>
        <taxon>Bacillati</taxon>
        <taxon>Actinomycetota</taxon>
        <taxon>Actinomycetes</taxon>
        <taxon>Mycobacteriales</taxon>
        <taxon>Nocardiaceae</taxon>
        <taxon>Antrihabitans</taxon>
    </lineage>
</organism>
<comment type="similarity">
    <text evidence="1">Belongs to the F420H(2)-dependent quinone reductase family.</text>
</comment>
<name>A0A848KBM4_9NOCA</name>
<dbReference type="Pfam" id="PF04075">
    <property type="entry name" value="F420H2_quin_red"/>
    <property type="match status" value="1"/>
</dbReference>
<dbReference type="PANTHER" id="PTHR39428">
    <property type="entry name" value="F420H(2)-DEPENDENT QUINONE REDUCTASE RV1261C"/>
    <property type="match status" value="1"/>
</dbReference>
<protein>
    <submittedName>
        <fullName evidence="3">Nitroreductase family deazaflavin-dependent oxidoreductase</fullName>
    </submittedName>
</protein>
<accession>A0A848KBM4</accession>
<evidence type="ECO:0000256" key="2">
    <source>
        <dbReference type="ARBA" id="ARBA00049106"/>
    </source>
</evidence>
<dbReference type="AlphaFoldDB" id="A0A848KBM4"/>
<evidence type="ECO:0000313" key="3">
    <source>
        <dbReference type="EMBL" id="NMN94918.1"/>
    </source>
</evidence>
<reference evidence="3 4" key="1">
    <citation type="submission" date="2019-05" db="EMBL/GenBank/DDBJ databases">
        <authorList>
            <person name="Lee S.D."/>
        </authorList>
    </citation>
    <scope>NUCLEOTIDE SEQUENCE [LARGE SCALE GENOMIC DNA]</scope>
    <source>
        <strain evidence="3 4">YC2-7</strain>
    </source>
</reference>
<dbReference type="InterPro" id="IPR012349">
    <property type="entry name" value="Split_barrel_FMN-bd"/>
</dbReference>
<dbReference type="GO" id="GO:0016491">
    <property type="term" value="F:oxidoreductase activity"/>
    <property type="evidence" value="ECO:0007669"/>
    <property type="project" value="InterPro"/>
</dbReference>